<gene>
    <name evidence="4" type="ORF">BAZ10_11970</name>
</gene>
<evidence type="ECO:0000313" key="4">
    <source>
        <dbReference type="EMBL" id="OPC61174.1"/>
    </source>
</evidence>
<dbReference type="PANTHER" id="PTHR44196">
    <property type="entry name" value="DEHYDROGENASE/REDUCTASE SDR FAMILY MEMBER 7B"/>
    <property type="match status" value="1"/>
</dbReference>
<name>A0A1T3M9A4_9FLAO</name>
<dbReference type="Pfam" id="PF00106">
    <property type="entry name" value="adh_short"/>
    <property type="match status" value="1"/>
</dbReference>
<dbReference type="Gene3D" id="3.40.50.720">
    <property type="entry name" value="NAD(P)-binding Rossmann-like Domain"/>
    <property type="match status" value="1"/>
</dbReference>
<evidence type="ECO:0000256" key="2">
    <source>
        <dbReference type="ARBA" id="ARBA00023002"/>
    </source>
</evidence>
<dbReference type="GO" id="GO:0016491">
    <property type="term" value="F:oxidoreductase activity"/>
    <property type="evidence" value="ECO:0007669"/>
    <property type="project" value="UniProtKB-KW"/>
</dbReference>
<evidence type="ECO:0000256" key="3">
    <source>
        <dbReference type="RuleBase" id="RU000363"/>
    </source>
</evidence>
<dbReference type="PANTHER" id="PTHR44196:SF2">
    <property type="entry name" value="SHORT-CHAIN DEHYDROGENASE-RELATED"/>
    <property type="match status" value="1"/>
</dbReference>
<dbReference type="PIRSF" id="PIRSF000126">
    <property type="entry name" value="11-beta-HSD1"/>
    <property type="match status" value="1"/>
</dbReference>
<sequence length="262" mass="29535">MKDSYAVITGASQGLGKAFAEELAKEKNNLILVSLPGQNLKEFVEELESQYCIKVCYHETDLSLRDNVLALTEWINSEFNIDLLINNAGIGGSGKFTDVSGSYIEKIIQLNVLAIALLTHQLLPNLQKSPKAYILNVSSLAAFSPMGYKTVYPASKAFVHSFSRGLYQELKDTNVFVSVVNPGPMKTNAEVSRRIEEQGFWARITSLDPHRVARYCIRQLKKRDTVIMVNHFSWLLLRILPIWLKMPVLTSKMKREINVITT</sequence>
<dbReference type="InterPro" id="IPR002347">
    <property type="entry name" value="SDR_fam"/>
</dbReference>
<dbReference type="InterPro" id="IPR036291">
    <property type="entry name" value="NAD(P)-bd_dom_sf"/>
</dbReference>
<keyword evidence="5" id="KW-1185">Reference proteome</keyword>
<comment type="similarity">
    <text evidence="1 3">Belongs to the short-chain dehydrogenases/reductases (SDR) family.</text>
</comment>
<evidence type="ECO:0000313" key="5">
    <source>
        <dbReference type="Proteomes" id="UP000190813"/>
    </source>
</evidence>
<reference evidence="4 5" key="1">
    <citation type="submission" date="2016-06" db="EMBL/GenBank/DDBJ databases">
        <title>Revisiting the taxonomy of the Elizabethkingia Genus based on Whole-Genome Sequencing, Optical Mapping, and MALDI-TOF.</title>
        <authorList>
            <person name="Nicholson A.C."/>
        </authorList>
    </citation>
    <scope>NUCLEOTIDE SEQUENCE [LARGE SCALE GENOMIC DNA]</scope>
    <source>
        <strain evidence="4 5">G4070</strain>
    </source>
</reference>
<protein>
    <submittedName>
        <fullName evidence="4">Short-chain dehydrogenase</fullName>
    </submittedName>
</protein>
<comment type="caution">
    <text evidence="4">The sequence shown here is derived from an EMBL/GenBank/DDBJ whole genome shotgun (WGS) entry which is preliminary data.</text>
</comment>
<dbReference type="PRINTS" id="PR00081">
    <property type="entry name" value="GDHRDH"/>
</dbReference>
<dbReference type="PRINTS" id="PR00080">
    <property type="entry name" value="SDRFAMILY"/>
</dbReference>
<dbReference type="AlphaFoldDB" id="A0A1T3M9A4"/>
<evidence type="ECO:0000256" key="1">
    <source>
        <dbReference type="ARBA" id="ARBA00006484"/>
    </source>
</evidence>
<proteinExistence type="inferred from homology"/>
<dbReference type="RefSeq" id="WP_078773223.1">
    <property type="nucleotide sequence ID" value="NZ_CBCSBR010000028.1"/>
</dbReference>
<dbReference type="GO" id="GO:0016020">
    <property type="term" value="C:membrane"/>
    <property type="evidence" value="ECO:0007669"/>
    <property type="project" value="TreeGrafter"/>
</dbReference>
<dbReference type="Proteomes" id="UP000190813">
    <property type="component" value="Unassembled WGS sequence"/>
</dbReference>
<accession>A0A1T3M9A4</accession>
<organism evidence="4 5">
    <name type="scientific">Elizabethkingia occulta</name>
    <dbReference type="NCBI Taxonomy" id="1867263"/>
    <lineage>
        <taxon>Bacteria</taxon>
        <taxon>Pseudomonadati</taxon>
        <taxon>Bacteroidota</taxon>
        <taxon>Flavobacteriia</taxon>
        <taxon>Flavobacteriales</taxon>
        <taxon>Weeksellaceae</taxon>
        <taxon>Elizabethkingia</taxon>
    </lineage>
</organism>
<dbReference type="SUPFAM" id="SSF51735">
    <property type="entry name" value="NAD(P)-binding Rossmann-fold domains"/>
    <property type="match status" value="1"/>
</dbReference>
<dbReference type="EMBL" id="MAHX01000021">
    <property type="protein sequence ID" value="OPC61174.1"/>
    <property type="molecule type" value="Genomic_DNA"/>
</dbReference>
<keyword evidence="2" id="KW-0560">Oxidoreductase</keyword>